<name>A0A7E4UNX9_PANRE</name>
<evidence type="ECO:0000313" key="2">
    <source>
        <dbReference type="Proteomes" id="UP000492821"/>
    </source>
</evidence>
<reference evidence="2" key="1">
    <citation type="journal article" date="2013" name="Genetics">
        <title>The draft genome and transcriptome of Panagrellus redivivus are shaped by the harsh demands of a free-living lifestyle.</title>
        <authorList>
            <person name="Srinivasan J."/>
            <person name="Dillman A.R."/>
            <person name="Macchietto M.G."/>
            <person name="Heikkinen L."/>
            <person name="Lakso M."/>
            <person name="Fracchia K.M."/>
            <person name="Antoshechkin I."/>
            <person name="Mortazavi A."/>
            <person name="Wong G."/>
            <person name="Sternberg P.W."/>
        </authorList>
    </citation>
    <scope>NUCLEOTIDE SEQUENCE [LARGE SCALE GENOMIC DNA]</scope>
    <source>
        <strain evidence="2">MT8872</strain>
    </source>
</reference>
<keyword evidence="2" id="KW-1185">Reference proteome</keyword>
<sequence length="153" mass="17629">MRGWIEFRYSQNVSSDIVDYPYGVFLLSELQQKHGIADAYESMDWVGVDENTSNRIIISKEDVERKKVLGMKVGLKELSKETVWNRISEEDRPSRNRDRNHRKHFKSPKLSPRSPKNVAKNQKNVLSPGTMSSIFSEKLVRGCQGLKCSNTQI</sequence>
<dbReference type="AlphaFoldDB" id="A0A7E4UNX9"/>
<evidence type="ECO:0000313" key="3">
    <source>
        <dbReference type="WBParaSite" id="Pan_g11004.t1"/>
    </source>
</evidence>
<feature type="region of interest" description="Disordered" evidence="1">
    <location>
        <begin position="86"/>
        <end position="127"/>
    </location>
</feature>
<dbReference type="Proteomes" id="UP000492821">
    <property type="component" value="Unassembled WGS sequence"/>
</dbReference>
<proteinExistence type="predicted"/>
<feature type="compositionally biased region" description="Basic residues" evidence="1">
    <location>
        <begin position="98"/>
        <end position="107"/>
    </location>
</feature>
<organism evidence="2 3">
    <name type="scientific">Panagrellus redivivus</name>
    <name type="common">Microworm</name>
    <dbReference type="NCBI Taxonomy" id="6233"/>
    <lineage>
        <taxon>Eukaryota</taxon>
        <taxon>Metazoa</taxon>
        <taxon>Ecdysozoa</taxon>
        <taxon>Nematoda</taxon>
        <taxon>Chromadorea</taxon>
        <taxon>Rhabditida</taxon>
        <taxon>Tylenchina</taxon>
        <taxon>Panagrolaimomorpha</taxon>
        <taxon>Panagrolaimoidea</taxon>
        <taxon>Panagrolaimidae</taxon>
        <taxon>Panagrellus</taxon>
    </lineage>
</organism>
<feature type="compositionally biased region" description="Basic and acidic residues" evidence="1">
    <location>
        <begin position="87"/>
        <end position="97"/>
    </location>
</feature>
<evidence type="ECO:0000256" key="1">
    <source>
        <dbReference type="SAM" id="MobiDB-lite"/>
    </source>
</evidence>
<dbReference type="WBParaSite" id="Pan_g11004.t1">
    <property type="protein sequence ID" value="Pan_g11004.t1"/>
    <property type="gene ID" value="Pan_g11004"/>
</dbReference>
<reference evidence="3" key="2">
    <citation type="submission" date="2020-10" db="UniProtKB">
        <authorList>
            <consortium name="WormBaseParasite"/>
        </authorList>
    </citation>
    <scope>IDENTIFICATION</scope>
</reference>
<accession>A0A7E4UNX9</accession>
<protein>
    <submittedName>
        <fullName evidence="3">CACTA en-spm transposon protein</fullName>
    </submittedName>
</protein>